<dbReference type="STRING" id="1420851.AU255_07450"/>
<dbReference type="OrthoDB" id="9787779at2"/>
<dbReference type="Proteomes" id="UP000191980">
    <property type="component" value="Unassembled WGS sequence"/>
</dbReference>
<dbReference type="InterPro" id="IPR052542">
    <property type="entry name" value="Cholesterol_Oxidase"/>
</dbReference>
<proteinExistence type="inferred from homology"/>
<dbReference type="Gene3D" id="3.40.50.1820">
    <property type="entry name" value="alpha/beta hydrolase"/>
    <property type="match status" value="1"/>
</dbReference>
<evidence type="ECO:0000256" key="2">
    <source>
        <dbReference type="ARBA" id="ARBA00010790"/>
    </source>
</evidence>
<gene>
    <name evidence="6" type="ORF">AU255_07450</name>
</gene>
<accession>A0A1V8M839</accession>
<protein>
    <submittedName>
        <fullName evidence="6">Esterase</fullName>
    </submittedName>
</protein>
<comment type="similarity">
    <text evidence="2">Belongs to the GMC oxidoreductase family.</text>
</comment>
<comment type="caution">
    <text evidence="6">The sequence shown here is derived from an EMBL/GenBank/DDBJ whole genome shotgun (WGS) entry which is preliminary data.</text>
</comment>
<dbReference type="GO" id="GO:0016491">
    <property type="term" value="F:oxidoreductase activity"/>
    <property type="evidence" value="ECO:0007669"/>
    <property type="project" value="UniProtKB-KW"/>
</dbReference>
<evidence type="ECO:0000256" key="3">
    <source>
        <dbReference type="ARBA" id="ARBA00022630"/>
    </source>
</evidence>
<dbReference type="SUPFAM" id="SSF53474">
    <property type="entry name" value="alpha/beta-Hydrolases"/>
    <property type="match status" value="1"/>
</dbReference>
<evidence type="ECO:0000256" key="4">
    <source>
        <dbReference type="ARBA" id="ARBA00022827"/>
    </source>
</evidence>
<keyword evidence="3" id="KW-0285">Flavoprotein</keyword>
<evidence type="ECO:0000313" key="6">
    <source>
        <dbReference type="EMBL" id="OQK17692.1"/>
    </source>
</evidence>
<dbReference type="InterPro" id="IPR029058">
    <property type="entry name" value="AB_hydrolase_fold"/>
</dbReference>
<evidence type="ECO:0000256" key="5">
    <source>
        <dbReference type="ARBA" id="ARBA00023002"/>
    </source>
</evidence>
<dbReference type="PANTHER" id="PTHR47470:SF1">
    <property type="entry name" value="FAD-DEPENDENT OXIDOREDUCTASE 2 FAD BINDING DOMAIN-CONTAINING PROTEIN"/>
    <property type="match status" value="1"/>
</dbReference>
<dbReference type="AlphaFoldDB" id="A0A1V8M839"/>
<keyword evidence="4" id="KW-0274">FAD</keyword>
<name>A0A1V8M839_9GAMM</name>
<reference evidence="6 7" key="1">
    <citation type="submission" date="2015-12" db="EMBL/GenBank/DDBJ databases">
        <authorList>
            <person name="Shamseldin A."/>
            <person name="Moawad H."/>
            <person name="Abd El-Rahim W.M."/>
            <person name="Sadowsky M.J."/>
        </authorList>
    </citation>
    <scope>NUCLEOTIDE SEQUENCE [LARGE SCALE GENOMIC DNA]</scope>
    <source>
        <strain evidence="6 7">WF1</strain>
    </source>
</reference>
<dbReference type="PANTHER" id="PTHR47470">
    <property type="entry name" value="CHOLESTEROL OXIDASE"/>
    <property type="match status" value="1"/>
</dbReference>
<dbReference type="RefSeq" id="WP_080522303.1">
    <property type="nucleotide sequence ID" value="NZ_LPUF01000001.1"/>
</dbReference>
<evidence type="ECO:0000313" key="7">
    <source>
        <dbReference type="Proteomes" id="UP000191980"/>
    </source>
</evidence>
<keyword evidence="7" id="KW-1185">Reference proteome</keyword>
<keyword evidence="5" id="KW-0560">Oxidoreductase</keyword>
<sequence>MVAEVPAFKHKYTERVIPFTAGDGMALNLINVQGEKPPSKCPVLLVHGAGVRANIFRAPVEVTIVDALIAQGYDVWLENWRASIDFAPNLWTLDQAALYDHPQAVKTVIAETGVSEIKAIIHCQGSTSFTMSAMAGLIPEVTTIVSNAVSLHPVVSKWSLFKLTYLLPLVKVMSQYLNPHWGVQAPTLIAKIITLLVNLTHHECNNAVCKQVSFTYGSGFPALWSHENLNEETHEWLKEEFAAVPLCFFEQITRCINVGNLVSVQGFKELPDDFVQATPKTDARFAFFTGANNLCFLPQSQLNTYEYFSALRQNYHTLHILPDYGHLDVFMGKNAAQDTFPLIIQELEKTNT</sequence>
<dbReference type="EMBL" id="LPUF01000001">
    <property type="protein sequence ID" value="OQK17692.1"/>
    <property type="molecule type" value="Genomic_DNA"/>
</dbReference>
<evidence type="ECO:0000256" key="1">
    <source>
        <dbReference type="ARBA" id="ARBA00001974"/>
    </source>
</evidence>
<comment type="cofactor">
    <cofactor evidence="1">
        <name>FAD</name>
        <dbReference type="ChEBI" id="CHEBI:57692"/>
    </cofactor>
</comment>
<organism evidence="6 7">
    <name type="scientific">Methyloprofundus sedimenti</name>
    <dbReference type="NCBI Taxonomy" id="1420851"/>
    <lineage>
        <taxon>Bacteria</taxon>
        <taxon>Pseudomonadati</taxon>
        <taxon>Pseudomonadota</taxon>
        <taxon>Gammaproteobacteria</taxon>
        <taxon>Methylococcales</taxon>
        <taxon>Methylococcaceae</taxon>
        <taxon>Methyloprofundus</taxon>
    </lineage>
</organism>